<dbReference type="GeneID" id="118419312"/>
<dbReference type="RefSeq" id="XP_035681565.1">
    <property type="nucleotide sequence ID" value="XM_035825672.1"/>
</dbReference>
<evidence type="ECO:0000313" key="11">
    <source>
        <dbReference type="RefSeq" id="XP_035681565.1"/>
    </source>
</evidence>
<evidence type="ECO:0000313" key="10">
    <source>
        <dbReference type="Proteomes" id="UP000001554"/>
    </source>
</evidence>
<feature type="compositionally biased region" description="Polar residues" evidence="9">
    <location>
        <begin position="984"/>
        <end position="993"/>
    </location>
</feature>
<feature type="compositionally biased region" description="Basic and acidic residues" evidence="9">
    <location>
        <begin position="554"/>
        <end position="566"/>
    </location>
</feature>
<feature type="compositionally biased region" description="Polar residues" evidence="9">
    <location>
        <begin position="567"/>
        <end position="577"/>
    </location>
</feature>
<feature type="region of interest" description="Disordered" evidence="9">
    <location>
        <begin position="590"/>
        <end position="697"/>
    </location>
</feature>
<keyword evidence="7" id="KW-0472">Membrane</keyword>
<keyword evidence="4" id="KW-0812">Transmembrane</keyword>
<feature type="coiled-coil region" evidence="8">
    <location>
        <begin position="83"/>
        <end position="166"/>
    </location>
</feature>
<gene>
    <name evidence="11" type="primary">LOC118419312</name>
</gene>
<evidence type="ECO:0000256" key="2">
    <source>
        <dbReference type="ARBA" id="ARBA00004496"/>
    </source>
</evidence>
<sequence length="1387" mass="153820">MGSPEVTDTDIPGDEVPRHIRSVDDLMCHVNDVWHSCSRLANQNVELRLELAEVTWERDRRKGKMATLHTDEFPGKIVLWRKMMKLQAELDESRSRCGDLERRKLFLELNIDDLERMVAKLQFDLQASEIRLSETLEEARAMAHALNLEMQARKRAEVMMEQLKKNRSESSGQCHCQKAGFKFNDRKAVAPSLYISQVSLTLTDLSDACVQTDNYQRHQTSILTQTDFDYESATRDQFDACVQVSNDVETVDACVQTFVGLTTLDHPTRHCDIISLHHQKDSQTQTDFRDSQGHGEPSGTVCACTQTFYDCSDVSTQTDCPSRQPVSTVGAYVASLVANAVAEVGAEAHPCNNLDASGQHLDNGVCDRLPQDVDEGHEKQINSQDEKQQTVLTLPVRQQDQILEKIYYKQDLQELSPGQDIVQDKEQDKTPCCSDVDAEPDTVFSTPEKTLENHENGLLKVRHHSVGQDKLVHDDTEAGVPPLKIQLASTTLDDGMNNVLTPNVSDVTLQTRDVSDMPVSLIDNSTEVTLDCGNSVATPENVPDHVTTLGAERSEALQEKDSELGKETSSTENQGNMSYLYDPVLDIYYKSPEGDQQGENDVVSDVDHGNDQPKASTSTSEACSLGSRPSDNNSLAPSLLGCSTESQGFRPPDSSSLVSKLPDSNSLRVGFSPPNSRPLDSKTNSLDPRPGEGTLSSLGCRTSLQERLGLMNKMRMTNSFAIQEEEEEEEGCEEDMELFPERGPLPVLREESVEMTSDAEENHFIPVVHEPSSEKSPASSEDEGEPLDLPRRGSLLAPGDNTQALRSKSAEFIGEVRRGSSGFLARPKVHRRSDPIKKASLQELRKISFCRGGRPILSFSEEGVVDLLYGSLDEVELTEEDRKRNLELLEECRIASERFKKRPRPYKFKKAGKTERERSESPTRQETAEESGHLADKESSLDTPPEEEEEKEGQRLKKRSSTRSLRSNSTDSDIDVKADILRGLNSTFPQTKPTGGGYQDFPIKPSGKGGGYKDFPLPKAQGPGGYRDFPLAKVSGGAGGYQDFPLRPIPGPPGDTPGPAQPQKVLREQGRGAEENRVRFGNTAAVSSRLPELAEASETESKQDEDSDRSSPSSSPEDHSEAVSRSMPESVLRNLGLATSQPQRCLTEEEVENRFTALALEWRTDSYTLEKRCLLLERQRDVAEKNLDQEMGMLRGSLVGLNHLVKDRETHELMRELHQQMDIIHHLNIKVSIKSEMHGSVQQEWRVSRAIEVMMQHVENLKRLYEREHAELEEMRRLIQDTGVFDRFALPTRTSESGEDSPTPGPIRVRRASVAFSPGMNKGMRRRASVAAIPRSIAVGLGGPPSPDNPGGMRRPPMVSRGSVFGPNGTSTQGSMEDPAGGDKTKA</sequence>
<feature type="compositionally biased region" description="Low complexity" evidence="9">
    <location>
        <begin position="962"/>
        <end position="971"/>
    </location>
</feature>
<reference evidence="11" key="2">
    <citation type="submission" date="2025-08" db="UniProtKB">
        <authorList>
            <consortium name="RefSeq"/>
        </authorList>
    </citation>
    <scope>IDENTIFICATION</scope>
    <source>
        <strain evidence="11">S238N-H82</strain>
        <tissue evidence="11">Testes</tissue>
    </source>
</reference>
<feature type="region of interest" description="Disordered" evidence="9">
    <location>
        <begin position="903"/>
        <end position="1128"/>
    </location>
</feature>
<proteinExistence type="predicted"/>
<keyword evidence="3" id="KW-0963">Cytoplasm</keyword>
<evidence type="ECO:0000256" key="1">
    <source>
        <dbReference type="ARBA" id="ARBA00004167"/>
    </source>
</evidence>
<feature type="compositionally biased region" description="Basic and acidic residues" evidence="9">
    <location>
        <begin position="1065"/>
        <end position="1078"/>
    </location>
</feature>
<feature type="compositionally biased region" description="Pro residues" evidence="9">
    <location>
        <begin position="1047"/>
        <end position="1060"/>
    </location>
</feature>
<keyword evidence="10" id="KW-1185">Reference proteome</keyword>
<accession>A0A9J7LGJ6</accession>
<dbReference type="Proteomes" id="UP000001554">
    <property type="component" value="Chromosome 7"/>
</dbReference>
<feature type="region of interest" description="Disordered" evidence="9">
    <location>
        <begin position="762"/>
        <end position="801"/>
    </location>
</feature>
<evidence type="ECO:0000256" key="9">
    <source>
        <dbReference type="SAM" id="MobiDB-lite"/>
    </source>
</evidence>
<comment type="subcellular location">
    <subcellularLocation>
        <location evidence="2">Cytoplasm</location>
    </subcellularLocation>
    <subcellularLocation>
        <location evidence="1">Membrane</location>
        <topology evidence="1">Single-pass membrane protein</topology>
    </subcellularLocation>
</comment>
<dbReference type="GO" id="GO:0016020">
    <property type="term" value="C:membrane"/>
    <property type="evidence" value="ECO:0007669"/>
    <property type="project" value="UniProtKB-SubCell"/>
</dbReference>
<feature type="coiled-coil region" evidence="8">
    <location>
        <begin position="1255"/>
        <end position="1282"/>
    </location>
</feature>
<evidence type="ECO:0000256" key="8">
    <source>
        <dbReference type="SAM" id="Coils"/>
    </source>
</evidence>
<feature type="compositionally biased region" description="Basic and acidic residues" evidence="9">
    <location>
        <begin position="912"/>
        <end position="940"/>
    </location>
</feature>
<reference evidence="10" key="1">
    <citation type="journal article" date="2020" name="Nat. Ecol. Evol.">
        <title>Deeply conserved synteny resolves early events in vertebrate evolution.</title>
        <authorList>
            <person name="Simakov O."/>
            <person name="Marletaz F."/>
            <person name="Yue J.X."/>
            <person name="O'Connell B."/>
            <person name="Jenkins J."/>
            <person name="Brandt A."/>
            <person name="Calef R."/>
            <person name="Tung C.H."/>
            <person name="Huang T.K."/>
            <person name="Schmutz J."/>
            <person name="Satoh N."/>
            <person name="Yu J.K."/>
            <person name="Putnam N.H."/>
            <person name="Green R.E."/>
            <person name="Rokhsar D.S."/>
        </authorList>
    </citation>
    <scope>NUCLEOTIDE SEQUENCE [LARGE SCALE GENOMIC DNA]</scope>
    <source>
        <strain evidence="10">S238N-H82</strain>
    </source>
</reference>
<feature type="compositionally biased region" description="Polar residues" evidence="9">
    <location>
        <begin position="613"/>
        <end position="667"/>
    </location>
</feature>
<dbReference type="PANTHER" id="PTHR15352:SF1">
    <property type="entry name" value="KASH5-LIKE COILED-COIL DOMAIN-CONTAINING PROTEIN"/>
    <property type="match status" value="1"/>
</dbReference>
<protein>
    <submittedName>
        <fullName evidence="11">Uncharacterized protein LOC118419312</fullName>
    </submittedName>
</protein>
<name>A0A9J7LGJ6_BRAFL</name>
<dbReference type="Pfam" id="PF05781">
    <property type="entry name" value="MRVI1"/>
    <property type="match status" value="1"/>
</dbReference>
<keyword evidence="5" id="KW-1133">Transmembrane helix</keyword>
<evidence type="ECO:0000256" key="7">
    <source>
        <dbReference type="ARBA" id="ARBA00023136"/>
    </source>
</evidence>
<evidence type="ECO:0000256" key="5">
    <source>
        <dbReference type="ARBA" id="ARBA00022989"/>
    </source>
</evidence>
<keyword evidence="6 8" id="KW-0175">Coiled coil</keyword>
<feature type="region of interest" description="Disordered" evidence="9">
    <location>
        <begin position="554"/>
        <end position="577"/>
    </location>
</feature>
<feature type="region of interest" description="Disordered" evidence="9">
    <location>
        <begin position="1338"/>
        <end position="1387"/>
    </location>
</feature>
<dbReference type="OrthoDB" id="10062605at2759"/>
<dbReference type="KEGG" id="bfo:118419312"/>
<evidence type="ECO:0000256" key="3">
    <source>
        <dbReference type="ARBA" id="ARBA00022490"/>
    </source>
</evidence>
<dbReference type="InterPro" id="IPR008677">
    <property type="entry name" value="MRVI1"/>
</dbReference>
<evidence type="ECO:0000256" key="6">
    <source>
        <dbReference type="ARBA" id="ARBA00023054"/>
    </source>
</evidence>
<dbReference type="GO" id="GO:0005737">
    <property type="term" value="C:cytoplasm"/>
    <property type="evidence" value="ECO:0007669"/>
    <property type="project" value="UniProtKB-SubCell"/>
</dbReference>
<organism evidence="10 11">
    <name type="scientific">Branchiostoma floridae</name>
    <name type="common">Florida lancelet</name>
    <name type="synonym">Amphioxus</name>
    <dbReference type="NCBI Taxonomy" id="7739"/>
    <lineage>
        <taxon>Eukaryota</taxon>
        <taxon>Metazoa</taxon>
        <taxon>Chordata</taxon>
        <taxon>Cephalochordata</taxon>
        <taxon>Leptocardii</taxon>
        <taxon>Amphioxiformes</taxon>
        <taxon>Branchiostomatidae</taxon>
        <taxon>Branchiostoma</taxon>
    </lineage>
</organism>
<dbReference type="PANTHER" id="PTHR15352">
    <property type="entry name" value="LYMPHOID-RESTRICTED MEMBRANE PROTEIN, JAW1"/>
    <property type="match status" value="1"/>
</dbReference>
<evidence type="ECO:0000256" key="4">
    <source>
        <dbReference type="ARBA" id="ARBA00022692"/>
    </source>
</evidence>